<dbReference type="EMBL" id="JAPEVB010000004">
    <property type="protein sequence ID" value="KAJ4389434.1"/>
    <property type="molecule type" value="Genomic_DNA"/>
</dbReference>
<feature type="compositionally biased region" description="Basic and acidic residues" evidence="1">
    <location>
        <begin position="373"/>
        <end position="385"/>
    </location>
</feature>
<feature type="region of interest" description="Disordered" evidence="1">
    <location>
        <begin position="209"/>
        <end position="261"/>
    </location>
</feature>
<evidence type="ECO:0000313" key="4">
    <source>
        <dbReference type="Proteomes" id="UP001140453"/>
    </source>
</evidence>
<feature type="compositionally biased region" description="Low complexity" evidence="1">
    <location>
        <begin position="1"/>
        <end position="16"/>
    </location>
</feature>
<feature type="compositionally biased region" description="Basic residues" evidence="1">
    <location>
        <begin position="431"/>
        <end position="447"/>
    </location>
</feature>
<dbReference type="OrthoDB" id="5579731at2759"/>
<feature type="region of interest" description="Disordered" evidence="1">
    <location>
        <begin position="1"/>
        <end position="23"/>
    </location>
</feature>
<feature type="domain" description="BOD1/SHG1" evidence="2">
    <location>
        <begin position="57"/>
        <end position="156"/>
    </location>
</feature>
<dbReference type="InterPro" id="IPR055264">
    <property type="entry name" value="BOD1/SHG1_dom"/>
</dbReference>
<feature type="compositionally biased region" description="Basic and acidic residues" evidence="1">
    <location>
        <begin position="535"/>
        <end position="563"/>
    </location>
</feature>
<evidence type="ECO:0000313" key="3">
    <source>
        <dbReference type="EMBL" id="KAJ4389434.1"/>
    </source>
</evidence>
<feature type="compositionally biased region" description="Basic and acidic residues" evidence="1">
    <location>
        <begin position="392"/>
        <end position="430"/>
    </location>
</feature>
<name>A0A9W9CV56_9PEZI</name>
<feature type="region of interest" description="Disordered" evidence="1">
    <location>
        <begin position="373"/>
        <end position="450"/>
    </location>
</feature>
<feature type="region of interest" description="Disordered" evidence="1">
    <location>
        <begin position="631"/>
        <end position="670"/>
    </location>
</feature>
<evidence type="ECO:0000256" key="1">
    <source>
        <dbReference type="SAM" id="MobiDB-lite"/>
    </source>
</evidence>
<feature type="compositionally biased region" description="Basic and acidic residues" evidence="1">
    <location>
        <begin position="642"/>
        <end position="670"/>
    </location>
</feature>
<feature type="compositionally biased region" description="Basic and acidic residues" evidence="1">
    <location>
        <begin position="599"/>
        <end position="610"/>
    </location>
</feature>
<keyword evidence="4" id="KW-1185">Reference proteome</keyword>
<feature type="region of interest" description="Disordered" evidence="1">
    <location>
        <begin position="535"/>
        <end position="610"/>
    </location>
</feature>
<sequence length="906" mass="100771">MAVAAVNATAPAMPNADASTDTDTKMVNGLTVVPKPRKFKASELPLPSSTRSAIEDLAHSFKKKGGYDETRKNVWETFESSESRDQILKAILEVAEAEIERNPTQLLTIERGKAVALIDGALDRTGVYKSAESMLQQLIPIGPIEEQIRKLRAADIGAEAAEAERIKGSKTDMDYAIDTATRRGERDKQYAELKSMEERIARQKREIAEMEERAEQKKREAERAAREEKRKQERDAREKQRQKEREERERERARERERSRTATARDCVIDLVHRIAVTEKEIGRAIAELAPGHATVQETVRETDLDDAEAGILAEGAMKKSRKNSPKRNFLVLRKKLWRIYSETASPELEVDEELKPPPRKTMPASAIQPIRRDNPKVAEVKKPVEAVPSKPKLEESTETKSIKAAEAKATEDVKKTKAPEEVKVKEERKRSRTPTRQRSRSRHRTSLARELSGMMISKILEIPEIDDPAVAGIAIRDAREVVLLDDADREAGLQGKIQEDGLEASPDLGEIITARSLDLGPADAAQIEATVVTDHDPLSEDVQDRTHVRDDVQGLSLRERSRSPRRRSRSTDRGIKRTRTKSPIPENRLERPPAYLDAQEKEAWKQKQVASREKEAKAYLAAQKEARAKGQPVPGIDFDIDERSERGERAAVDRGVDRGSERSPEVRRRAPEEIDRYVPPGSNGAAGLLEAEAALGIAFEGHLETETLVATEAVIGMFVVIGAATEETGRLDGTVGIAPPVGAARSGPDMLRIPLRERLQTRIRMTMPQRMGRKALSPRRLLGYHTVDMVDEMDGMLVFFMVHSELQSGTGAREQSATSRRETFRLGSHVEPAVVHREVAGPDAYPIKAPAQFTALGLASDQNVTGLVDRAAGMDAVAQQGPARRRALRAGVKSRAFRAWKASQQ</sequence>
<proteinExistence type="predicted"/>
<dbReference type="Pfam" id="PF05205">
    <property type="entry name" value="COMPASS-Shg1"/>
    <property type="match status" value="1"/>
</dbReference>
<gene>
    <name evidence="3" type="ORF">N0V93_006902</name>
</gene>
<accession>A0A9W9CV56</accession>
<evidence type="ECO:0000259" key="2">
    <source>
        <dbReference type="Pfam" id="PF05205"/>
    </source>
</evidence>
<reference evidence="3" key="1">
    <citation type="submission" date="2022-10" db="EMBL/GenBank/DDBJ databases">
        <title>Tapping the CABI collections for fungal endophytes: first genome assemblies for Collariella, Neodidymelliopsis, Ascochyta clinopodiicola, Didymella pomorum, Didymosphaeria variabile, Neocosmospora piperis and Neocucurbitaria cava.</title>
        <authorList>
            <person name="Hill R."/>
        </authorList>
    </citation>
    <scope>NUCLEOTIDE SEQUENCE</scope>
    <source>
        <strain evidence="3">IMI 355082</strain>
    </source>
</reference>
<protein>
    <recommendedName>
        <fullName evidence="2">BOD1/SHG1 domain-containing protein</fullName>
    </recommendedName>
</protein>
<dbReference type="Proteomes" id="UP001140453">
    <property type="component" value="Unassembled WGS sequence"/>
</dbReference>
<feature type="compositionally biased region" description="Basic and acidic residues" evidence="1">
    <location>
        <begin position="209"/>
        <end position="260"/>
    </location>
</feature>
<dbReference type="PANTHER" id="PTHR28034">
    <property type="entry name" value="SET1 COMPLEX COMPONENT SHG1"/>
    <property type="match status" value="1"/>
</dbReference>
<comment type="caution">
    <text evidence="3">The sequence shown here is derived from an EMBL/GenBank/DDBJ whole genome shotgun (WGS) entry which is preliminary data.</text>
</comment>
<dbReference type="PANTHER" id="PTHR28034:SF1">
    <property type="entry name" value="NUCLEOMORPHIN"/>
    <property type="match status" value="1"/>
</dbReference>
<organism evidence="3 4">
    <name type="scientific">Gnomoniopsis smithogilvyi</name>
    <dbReference type="NCBI Taxonomy" id="1191159"/>
    <lineage>
        <taxon>Eukaryota</taxon>
        <taxon>Fungi</taxon>
        <taxon>Dikarya</taxon>
        <taxon>Ascomycota</taxon>
        <taxon>Pezizomycotina</taxon>
        <taxon>Sordariomycetes</taxon>
        <taxon>Sordariomycetidae</taxon>
        <taxon>Diaporthales</taxon>
        <taxon>Gnomoniaceae</taxon>
        <taxon>Gnomoniopsis</taxon>
    </lineage>
</organism>
<dbReference type="AlphaFoldDB" id="A0A9W9CV56"/>